<evidence type="ECO:0000313" key="2">
    <source>
        <dbReference type="Proteomes" id="UP000244066"/>
    </source>
</evidence>
<feature type="non-terminal residue" evidence="1">
    <location>
        <position position="94"/>
    </location>
</feature>
<name>A0A2R7Y0U3_9ARCH</name>
<proteinExistence type="predicted"/>
<comment type="caution">
    <text evidence="1">The sequence shown here is derived from an EMBL/GenBank/DDBJ whole genome shotgun (WGS) entry which is preliminary data.</text>
</comment>
<dbReference type="AlphaFoldDB" id="A0A2R7Y0U3"/>
<dbReference type="EMBL" id="NDWU01000038">
    <property type="protein sequence ID" value="PUA30977.1"/>
    <property type="molecule type" value="Genomic_DNA"/>
</dbReference>
<sequence>MARGIYSTALLRLIFKSGHEISLPTPSQKERFETWTMESPDVVLSDTQDKHAIKILGKMEYVEEFVGVLKMGVPSTIFVGDVRKAESSHDLVQL</sequence>
<protein>
    <submittedName>
        <fullName evidence="1">Uncharacterized protein</fullName>
    </submittedName>
</protein>
<accession>A0A2R7Y0U3</accession>
<reference evidence="1 2" key="1">
    <citation type="submission" date="2017-04" db="EMBL/GenBank/DDBJ databases">
        <title>Draft Aigarchaeota genome from a New Zealand hot spring.</title>
        <authorList>
            <person name="Reysenbach A.-L."/>
            <person name="Donaho J.A."/>
            <person name="Gerhart J."/>
            <person name="Kelley J.F."/>
            <person name="Kouba K."/>
            <person name="Podar M."/>
            <person name="Stott M."/>
        </authorList>
    </citation>
    <scope>NUCLEOTIDE SEQUENCE [LARGE SCALE GENOMIC DNA]</scope>
    <source>
        <strain evidence="1">NZ13_MG1</strain>
    </source>
</reference>
<organism evidence="1 2">
    <name type="scientific">Candidatus Terraquivivens tikiterensis</name>
    <dbReference type="NCBI Taxonomy" id="1980982"/>
    <lineage>
        <taxon>Archaea</taxon>
        <taxon>Nitrososphaerota</taxon>
        <taxon>Candidatus Wolframiiraptoraceae</taxon>
        <taxon>Candidatus Terraquivivens</taxon>
    </lineage>
</organism>
<dbReference type="Proteomes" id="UP000244066">
    <property type="component" value="Unassembled WGS sequence"/>
</dbReference>
<gene>
    <name evidence="1" type="ORF">B9J98_08390</name>
</gene>
<evidence type="ECO:0000313" key="1">
    <source>
        <dbReference type="EMBL" id="PUA30977.1"/>
    </source>
</evidence>